<dbReference type="Proteomes" id="UP000245647">
    <property type="component" value="Unassembled WGS sequence"/>
</dbReference>
<comment type="caution">
    <text evidence="3">The sequence shown here is derived from an EMBL/GenBank/DDBJ whole genome shotgun (WGS) entry which is preliminary data.</text>
</comment>
<evidence type="ECO:0000256" key="1">
    <source>
        <dbReference type="SAM" id="MobiDB-lite"/>
    </source>
</evidence>
<dbReference type="EMBL" id="QEAS01000025">
    <property type="protein sequence ID" value="PWG78425.1"/>
    <property type="molecule type" value="Genomic_DNA"/>
</dbReference>
<evidence type="ECO:0000313" key="4">
    <source>
        <dbReference type="Proteomes" id="UP000245647"/>
    </source>
</evidence>
<keyword evidence="2" id="KW-0732">Signal</keyword>
<organism evidence="3 4">
    <name type="scientific">Pararcticibacter amylolyticus</name>
    <dbReference type="NCBI Taxonomy" id="2173175"/>
    <lineage>
        <taxon>Bacteria</taxon>
        <taxon>Pseudomonadati</taxon>
        <taxon>Bacteroidota</taxon>
        <taxon>Sphingobacteriia</taxon>
        <taxon>Sphingobacteriales</taxon>
        <taxon>Sphingobacteriaceae</taxon>
        <taxon>Pararcticibacter</taxon>
    </lineage>
</organism>
<proteinExistence type="predicted"/>
<dbReference type="RefSeq" id="WP_109418027.1">
    <property type="nucleotide sequence ID" value="NZ_QEAS01000025.1"/>
</dbReference>
<keyword evidence="4" id="KW-1185">Reference proteome</keyword>
<accession>A0A2U2PAP3</accession>
<dbReference type="AlphaFoldDB" id="A0A2U2PAP3"/>
<reference evidence="3 4" key="1">
    <citation type="submission" date="2018-04" db="EMBL/GenBank/DDBJ databases">
        <title>Pedobacter chongqingensis sp. nov., isolated from a rottenly hemp rope.</title>
        <authorList>
            <person name="Cai Y."/>
        </authorList>
    </citation>
    <scope>NUCLEOTIDE SEQUENCE [LARGE SCALE GENOMIC DNA]</scope>
    <source>
        <strain evidence="3 4">FJ4-8</strain>
    </source>
</reference>
<feature type="signal peptide" evidence="2">
    <location>
        <begin position="1"/>
        <end position="18"/>
    </location>
</feature>
<dbReference type="SUPFAM" id="SSF88874">
    <property type="entry name" value="Receptor-binding domain of short tail fibre protein gp12"/>
    <property type="match status" value="1"/>
</dbReference>
<name>A0A2U2PAP3_9SPHI</name>
<protein>
    <recommendedName>
        <fullName evidence="5">Phage tail collar domain-containing protein</fullName>
    </recommendedName>
</protein>
<evidence type="ECO:0000256" key="2">
    <source>
        <dbReference type="SAM" id="SignalP"/>
    </source>
</evidence>
<feature type="region of interest" description="Disordered" evidence="1">
    <location>
        <begin position="334"/>
        <end position="365"/>
    </location>
</feature>
<evidence type="ECO:0008006" key="5">
    <source>
        <dbReference type="Google" id="ProtNLM"/>
    </source>
</evidence>
<sequence>MKSTITFAFFLFSTALYAQDEEPCKLLLQNGLYRTYQMAKTGNFQKDLKMYFSSEQFKKDFRDNKWGSSLSVITDAVPIELGVNASDSKMNEFQNSIRNSTSLTINQSFYDYAYTNIPDIEIAKTYMECIDKSRKFGFKLNASVSDKEVLFIVSYYKEIESDPMPKVVRFEIRGAYNITKSFNMGDLLKNQTSITCDRDPNKDLILVLETDRGVASYKVPADPTGFNKDLPVGTIITSYLNWTEFQVATNNNLNNPIGNIWTAKFSKWAPADGREVPNSAFQRIANQTKLPDLRGLFVRGLNQFDQDQSTIVAGERKDPDTRVRGSYQADLVGAHSHGWTGHSGNGNPSRALDYIPTDPTGREDAYVRKPEKGYSESGIGSESRPKNIAVYYYIRIN</sequence>
<feature type="chain" id="PRO_5015687075" description="Phage tail collar domain-containing protein" evidence="2">
    <location>
        <begin position="19"/>
        <end position="397"/>
    </location>
</feature>
<evidence type="ECO:0000313" key="3">
    <source>
        <dbReference type="EMBL" id="PWG78425.1"/>
    </source>
</evidence>
<dbReference type="OrthoDB" id="9810174at2"/>
<gene>
    <name evidence="3" type="ORF">DDR33_22360</name>
</gene>